<keyword evidence="3" id="KW-1185">Reference proteome</keyword>
<name>A0AAW0AJ68_9AGAR</name>
<gene>
    <name evidence="2" type="ORF">R3P38DRAFT_2790792</name>
</gene>
<evidence type="ECO:0000256" key="1">
    <source>
        <dbReference type="SAM" id="MobiDB-lite"/>
    </source>
</evidence>
<protein>
    <submittedName>
        <fullName evidence="2">Uncharacterized protein</fullName>
    </submittedName>
</protein>
<dbReference type="AlphaFoldDB" id="A0AAW0AJ68"/>
<dbReference type="Proteomes" id="UP001362999">
    <property type="component" value="Unassembled WGS sequence"/>
</dbReference>
<comment type="caution">
    <text evidence="2">The sequence shown here is derived from an EMBL/GenBank/DDBJ whole genome shotgun (WGS) entry which is preliminary data.</text>
</comment>
<accession>A0AAW0AJ68</accession>
<evidence type="ECO:0000313" key="3">
    <source>
        <dbReference type="Proteomes" id="UP001362999"/>
    </source>
</evidence>
<feature type="compositionally biased region" description="Gly residues" evidence="1">
    <location>
        <begin position="110"/>
        <end position="131"/>
    </location>
</feature>
<feature type="compositionally biased region" description="Acidic residues" evidence="1">
    <location>
        <begin position="79"/>
        <end position="90"/>
    </location>
</feature>
<evidence type="ECO:0000313" key="2">
    <source>
        <dbReference type="EMBL" id="KAK7012553.1"/>
    </source>
</evidence>
<dbReference type="EMBL" id="JAWWNJ010000065">
    <property type="protein sequence ID" value="KAK7012553.1"/>
    <property type="molecule type" value="Genomic_DNA"/>
</dbReference>
<proteinExistence type="predicted"/>
<reference evidence="2 3" key="1">
    <citation type="journal article" date="2024" name="J Genomics">
        <title>Draft genome sequencing and assembly of Favolaschia claudopus CIRM-BRFM 2984 isolated from oak limbs.</title>
        <authorList>
            <person name="Navarro D."/>
            <person name="Drula E."/>
            <person name="Chaduli D."/>
            <person name="Cazenave R."/>
            <person name="Ahrendt S."/>
            <person name="Wang J."/>
            <person name="Lipzen A."/>
            <person name="Daum C."/>
            <person name="Barry K."/>
            <person name="Grigoriev I.V."/>
            <person name="Favel A."/>
            <person name="Rosso M.N."/>
            <person name="Martin F."/>
        </authorList>
    </citation>
    <scope>NUCLEOTIDE SEQUENCE [LARGE SCALE GENOMIC DNA]</scope>
    <source>
        <strain evidence="2 3">CIRM-BRFM 2984</strain>
    </source>
</reference>
<feature type="region of interest" description="Disordered" evidence="1">
    <location>
        <begin position="75"/>
        <end position="131"/>
    </location>
</feature>
<sequence length="184" mass="19681">MAMFSWSSLHQENPPAVAEILAIIPFRRIWPNYIVAGNDELGFCGIWPKFTVYGSAVRGRNRRVLQNATVPRLASCGEGDGEEIEDDEERDRDNVGGARRRRELRSRVKVGGGGGDGDGSGAPHGGGGGGGGGGWVDRALRLVGAALGRARGVDGIGKALMSGMRLWEPFLLLLRGVDVNPFER</sequence>
<feature type="compositionally biased region" description="Basic residues" evidence="1">
    <location>
        <begin position="98"/>
        <end position="108"/>
    </location>
</feature>
<organism evidence="2 3">
    <name type="scientific">Favolaschia claudopus</name>
    <dbReference type="NCBI Taxonomy" id="2862362"/>
    <lineage>
        <taxon>Eukaryota</taxon>
        <taxon>Fungi</taxon>
        <taxon>Dikarya</taxon>
        <taxon>Basidiomycota</taxon>
        <taxon>Agaricomycotina</taxon>
        <taxon>Agaricomycetes</taxon>
        <taxon>Agaricomycetidae</taxon>
        <taxon>Agaricales</taxon>
        <taxon>Marasmiineae</taxon>
        <taxon>Mycenaceae</taxon>
        <taxon>Favolaschia</taxon>
    </lineage>
</organism>